<dbReference type="Gene3D" id="3.40.1160.10">
    <property type="entry name" value="Acetylglutamate kinase-like"/>
    <property type="match status" value="1"/>
</dbReference>
<keyword evidence="2" id="KW-0028">Amino-acid biosynthesis</keyword>
<evidence type="ECO:0000313" key="10">
    <source>
        <dbReference type="Proteomes" id="UP000831537"/>
    </source>
</evidence>
<gene>
    <name evidence="9" type="ORF">MUN87_11980</name>
</gene>
<dbReference type="SUPFAM" id="SSF53633">
    <property type="entry name" value="Carbamate kinase-like"/>
    <property type="match status" value="1"/>
</dbReference>
<dbReference type="Pfam" id="PF00696">
    <property type="entry name" value="AA_kinase"/>
    <property type="match status" value="1"/>
</dbReference>
<keyword evidence="4" id="KW-0378">Hydrolase</keyword>
<dbReference type="InterPro" id="IPR001048">
    <property type="entry name" value="Asp/Glu/Uridylate_kinase"/>
</dbReference>
<keyword evidence="3" id="KW-0479">Metal-binding</keyword>
<keyword evidence="6" id="KW-0457">Lysine biosynthesis</keyword>
<dbReference type="Gene3D" id="3.40.630.10">
    <property type="entry name" value="Zn peptidases"/>
    <property type="match status" value="2"/>
</dbReference>
<dbReference type="SUPFAM" id="SSF53187">
    <property type="entry name" value="Zn-dependent exopeptidases"/>
    <property type="match status" value="1"/>
</dbReference>
<keyword evidence="5" id="KW-0862">Zinc</keyword>
<dbReference type="PROSITE" id="PS00758">
    <property type="entry name" value="ARGE_DAPE_CPG2_1"/>
    <property type="match status" value="1"/>
</dbReference>
<name>A0ABY4GH59_9BACI</name>
<dbReference type="Proteomes" id="UP000831537">
    <property type="component" value="Chromosome"/>
</dbReference>
<dbReference type="PANTHER" id="PTHR43808:SF28">
    <property type="entry name" value="[LYSW]-LYSINE_[LYSW]-ORNITHINE HYDROLASE"/>
    <property type="match status" value="1"/>
</dbReference>
<feature type="domain" description="Aspartate/glutamate/uridylate kinase" evidence="8">
    <location>
        <begin position="6"/>
        <end position="251"/>
    </location>
</feature>
<evidence type="ECO:0000256" key="7">
    <source>
        <dbReference type="ARBA" id="ARBA00023285"/>
    </source>
</evidence>
<evidence type="ECO:0000256" key="2">
    <source>
        <dbReference type="ARBA" id="ARBA00022605"/>
    </source>
</evidence>
<dbReference type="NCBIfam" id="TIGR01902">
    <property type="entry name" value="dapE-lys-deAc"/>
    <property type="match status" value="1"/>
</dbReference>
<evidence type="ECO:0000259" key="8">
    <source>
        <dbReference type="Pfam" id="PF00696"/>
    </source>
</evidence>
<dbReference type="InterPro" id="IPR010175">
    <property type="entry name" value="LysK"/>
</dbReference>
<dbReference type="InterPro" id="IPR050072">
    <property type="entry name" value="Peptidase_M20A"/>
</dbReference>
<evidence type="ECO:0000256" key="3">
    <source>
        <dbReference type="ARBA" id="ARBA00022723"/>
    </source>
</evidence>
<accession>A0ABY4GH59</accession>
<dbReference type="PANTHER" id="PTHR43808">
    <property type="entry name" value="ACETYLORNITHINE DEACETYLASE"/>
    <property type="match status" value="1"/>
</dbReference>
<sequence length="626" mass="69569">MISPLYVIKIGSSTVLSSDHAVYKEIRRLSKKGNKILLVAGGAKGIEEYYQTIQREVTFLDLNNGSQARYCTAEEMDHIYKAYHQVMIPALAKGLQEEGLKTFVQCAGEQGLVVGKQGPPLKVIKDGKKGIVRDSLYGSYHSCDEKLIESLLSHYDVVCVTPPIQNGSHSKQYLNIDADMLAAHLAIEMNAHHLRFVTGTNGLLRDVEDPDSTVKDIYLNDPVDYVQGRMKQKVRAAQSAIHLGVCDVAIMGSSMSHAQSSWFWDMGDADNSYALLNKVVQIPSVSHNEEELTKYLLQHIQIPGVTNTVDPAGNIVFEKGDGDHTLLLLGHVDTVPHIWKVKSDETTISGRGVVDAKGCFVNFVHMLKDVQVPNNCKLKVIGAVEEEVSSSAGAYYVRDHHAADAVIIGEPSGQNNLTLGYHGLLKLGISINKGQKHSASRDNVSVADQFVLIKKELESRMKEIDPDHVATTTRINQYKEEDRDVLEAILNFRISPGVQEDYVRQLDLLVSEEVTIDVLRATPGFMNKRNCSLVKAFTKSFISQEVRCKYLKKTGTSDMNTLATTWTDVPIIAYGPGDSNLDHTNQEFQSYSEIDQSRVLLKGAIENWFTSVMEVEKRAHRQRVSQ</sequence>
<evidence type="ECO:0000256" key="5">
    <source>
        <dbReference type="ARBA" id="ARBA00022833"/>
    </source>
</evidence>
<dbReference type="InterPro" id="IPR036393">
    <property type="entry name" value="AceGlu_kinase-like_sf"/>
</dbReference>
<keyword evidence="7" id="KW-0170">Cobalt</keyword>
<evidence type="ECO:0000256" key="1">
    <source>
        <dbReference type="ARBA" id="ARBA00022490"/>
    </source>
</evidence>
<protein>
    <submittedName>
        <fullName evidence="9">M20/M25/M40 family metallo-hydrolase</fullName>
    </submittedName>
</protein>
<keyword evidence="10" id="KW-1185">Reference proteome</keyword>
<dbReference type="Pfam" id="PF01546">
    <property type="entry name" value="Peptidase_M20"/>
    <property type="match status" value="1"/>
</dbReference>
<dbReference type="InterPro" id="IPR001261">
    <property type="entry name" value="ArgE/DapE_CS"/>
</dbReference>
<reference evidence="9 10" key="1">
    <citation type="submission" date="2022-04" db="EMBL/GenBank/DDBJ databases">
        <title>Gracilibacillus sp. isolated from saltern.</title>
        <authorList>
            <person name="Won M."/>
            <person name="Lee C.-M."/>
            <person name="Woen H.-Y."/>
            <person name="Kwon S.-W."/>
        </authorList>
    </citation>
    <scope>NUCLEOTIDE SEQUENCE [LARGE SCALE GENOMIC DNA]</scope>
    <source>
        <strain evidence="9 10">SSPM10-3</strain>
    </source>
</reference>
<evidence type="ECO:0000256" key="4">
    <source>
        <dbReference type="ARBA" id="ARBA00022801"/>
    </source>
</evidence>
<dbReference type="InterPro" id="IPR002933">
    <property type="entry name" value="Peptidase_M20"/>
</dbReference>
<dbReference type="EMBL" id="CP095071">
    <property type="protein sequence ID" value="UOQ83481.1"/>
    <property type="molecule type" value="Genomic_DNA"/>
</dbReference>
<evidence type="ECO:0000256" key="6">
    <source>
        <dbReference type="ARBA" id="ARBA00023154"/>
    </source>
</evidence>
<proteinExistence type="predicted"/>
<organism evidence="9 10">
    <name type="scientific">Gracilibacillus salinarum</name>
    <dbReference type="NCBI Taxonomy" id="2932255"/>
    <lineage>
        <taxon>Bacteria</taxon>
        <taxon>Bacillati</taxon>
        <taxon>Bacillota</taxon>
        <taxon>Bacilli</taxon>
        <taxon>Bacillales</taxon>
        <taxon>Bacillaceae</taxon>
        <taxon>Gracilibacillus</taxon>
    </lineage>
</organism>
<evidence type="ECO:0000313" key="9">
    <source>
        <dbReference type="EMBL" id="UOQ83481.1"/>
    </source>
</evidence>
<keyword evidence="1" id="KW-0963">Cytoplasm</keyword>
<dbReference type="RefSeq" id="WP_244740406.1">
    <property type="nucleotide sequence ID" value="NZ_CP095071.1"/>
</dbReference>